<gene>
    <name evidence="1" type="ORF">RV045_11025</name>
</gene>
<dbReference type="Proteomes" id="UP001364695">
    <property type="component" value="Unassembled WGS sequence"/>
</dbReference>
<dbReference type="EMBL" id="JAWDIE010000017">
    <property type="protein sequence ID" value="MEJ7138955.1"/>
    <property type="molecule type" value="Genomic_DNA"/>
</dbReference>
<name>A0ACC6P3Z2_9BURK</name>
<evidence type="ECO:0000313" key="1">
    <source>
        <dbReference type="EMBL" id="MEJ7138955.1"/>
    </source>
</evidence>
<keyword evidence="2" id="KW-1185">Reference proteome</keyword>
<accession>A0ACC6P3Z2</accession>
<evidence type="ECO:0000313" key="2">
    <source>
        <dbReference type="Proteomes" id="UP001364695"/>
    </source>
</evidence>
<organism evidence="1 2">
    <name type="scientific">Amphibiibacter pelophylacis</name>
    <dbReference type="NCBI Taxonomy" id="1799477"/>
    <lineage>
        <taxon>Bacteria</taxon>
        <taxon>Pseudomonadati</taxon>
        <taxon>Pseudomonadota</taxon>
        <taxon>Betaproteobacteria</taxon>
        <taxon>Burkholderiales</taxon>
        <taxon>Sphaerotilaceae</taxon>
        <taxon>Amphibiibacter</taxon>
    </lineage>
</organism>
<comment type="caution">
    <text evidence="1">The sequence shown here is derived from an EMBL/GenBank/DDBJ whole genome shotgun (WGS) entry which is preliminary data.</text>
</comment>
<sequence>MNPDPFPRLDPSVSLPEQPPALPVIEPDALVRRLAGLAQVYVVGGAVRDALLGEPAGDRDWVVVGARAQDLLDLGFRPVGQDFPVFLHPQTQDEFALARTERKSAPGYGGFVFHADPSVTLEQDLLRRDLTLNAMAQTLDGRLIDPLGGWRDLRAGVLRHVSDAFTEDPLRVLRLARLAARWPQFTVALGTQQLLAQLARSGELQALVPERLWREVARAIVSKQPSRFGQVLGDCGAWSVLLQTAGLPEGLAQWSLEGENRWGSAWRHLDPAEGLGLDERWTLLWLARTLLAGDDSASVLDHAAVLQRVWRVPSSAQELLACAARERAALVSSSSATTATTASMALSPRSLLDALQRLDAWRRPQRAQSLWALVQHLDTALPGAKAIAWAAQQQHAAWQRLQALDQAQVIRAAQERGAKGPAIGQALDAARLALLQQAGPGD</sequence>
<protein>
    <submittedName>
        <fullName evidence="1">Multifunctional CCA tRNA nucleotidyl transferase/2'3'-cyclic phosphodiesterase/2'nucleotidase/phosphatase</fullName>
    </submittedName>
</protein>
<proteinExistence type="predicted"/>
<reference evidence="1" key="1">
    <citation type="submission" date="2023-10" db="EMBL/GenBank/DDBJ databases">
        <title>Amphibacter perezi, gen. nov., sp. nov. a novel taxa of the family Comamonadaceae, class Betaproteobacteria isolated from the skin microbiota of Pelophylax perezi from different populations.</title>
        <authorList>
            <person name="Costa S."/>
            <person name="Proenca D.N."/>
            <person name="Lopes I."/>
            <person name="Morais P.V."/>
        </authorList>
    </citation>
    <scope>NUCLEOTIDE SEQUENCE</scope>
    <source>
        <strain evidence="1">SL12-8</strain>
    </source>
</reference>
<keyword evidence="1" id="KW-0808">Transferase</keyword>